<evidence type="ECO:0000256" key="1">
    <source>
        <dbReference type="SAM" id="MobiDB-lite"/>
    </source>
</evidence>
<proteinExistence type="predicted"/>
<dbReference type="EMBL" id="JACEFO010001734">
    <property type="protein sequence ID" value="KAF8715174.1"/>
    <property type="molecule type" value="Genomic_DNA"/>
</dbReference>
<dbReference type="OrthoDB" id="674144at2759"/>
<protein>
    <recommendedName>
        <fullName evidence="4">Rx N-terminal domain-containing protein</fullName>
    </recommendedName>
</protein>
<comment type="caution">
    <text evidence="2">The sequence shown here is derived from an EMBL/GenBank/DDBJ whole genome shotgun (WGS) entry which is preliminary data.</text>
</comment>
<sequence length="330" mass="36211">MSAEQIISSATSAVTGELTRILFSGLVGRFDRQAQSAAADKKLRRLEMLVIKLHSAVEASEKHTIENTWLLKWRDTLKEAATEGDRVLASFRQRRPRASAMGDDARHEQPSSSTSTTTTPSAAANTKAPPLCSNDEDIQRLNSAVERLEELSPEIGTFLKLLKLEILTPDQRTTENTESIARGAKRKRPSVEQSWKPMDAMVEASREEERRGTLLDRLEEAFAVICRAVELADGRDMRDHEWLAYWASMLREAKGQSSAVLGAISGARRSDIVVAINAAGRASGCEAAAAGCDDDDREEDSELGRFVCGMETLAGDVDYFADLACLCPSY</sequence>
<name>A0A835BUN0_9POAL</name>
<feature type="compositionally biased region" description="Low complexity" evidence="1">
    <location>
        <begin position="110"/>
        <end position="130"/>
    </location>
</feature>
<organism evidence="2 3">
    <name type="scientific">Digitaria exilis</name>
    <dbReference type="NCBI Taxonomy" id="1010633"/>
    <lineage>
        <taxon>Eukaryota</taxon>
        <taxon>Viridiplantae</taxon>
        <taxon>Streptophyta</taxon>
        <taxon>Embryophyta</taxon>
        <taxon>Tracheophyta</taxon>
        <taxon>Spermatophyta</taxon>
        <taxon>Magnoliopsida</taxon>
        <taxon>Liliopsida</taxon>
        <taxon>Poales</taxon>
        <taxon>Poaceae</taxon>
        <taxon>PACMAD clade</taxon>
        <taxon>Panicoideae</taxon>
        <taxon>Panicodae</taxon>
        <taxon>Paniceae</taxon>
        <taxon>Anthephorinae</taxon>
        <taxon>Digitaria</taxon>
    </lineage>
</organism>
<dbReference type="PANTHER" id="PTHR33377">
    <property type="entry name" value="OS10G0134700 PROTEIN-RELATED"/>
    <property type="match status" value="1"/>
</dbReference>
<evidence type="ECO:0000313" key="3">
    <source>
        <dbReference type="Proteomes" id="UP000636709"/>
    </source>
</evidence>
<gene>
    <name evidence="2" type="ORF">HU200_027729</name>
</gene>
<reference evidence="2" key="1">
    <citation type="submission" date="2020-07" db="EMBL/GenBank/DDBJ databases">
        <title>Genome sequence and genetic diversity analysis of an under-domesticated orphan crop, white fonio (Digitaria exilis).</title>
        <authorList>
            <person name="Bennetzen J.L."/>
            <person name="Chen S."/>
            <person name="Ma X."/>
            <person name="Wang X."/>
            <person name="Yssel A.E.J."/>
            <person name="Chaluvadi S.R."/>
            <person name="Johnson M."/>
            <person name="Gangashetty P."/>
            <person name="Hamidou F."/>
            <person name="Sanogo M.D."/>
            <person name="Zwaenepoel A."/>
            <person name="Wallace J."/>
            <person name="Van De Peer Y."/>
            <person name="Van Deynze A."/>
        </authorList>
    </citation>
    <scope>NUCLEOTIDE SEQUENCE</scope>
    <source>
        <tissue evidence="2">Leaves</tissue>
    </source>
</reference>
<accession>A0A835BUN0</accession>
<evidence type="ECO:0000313" key="2">
    <source>
        <dbReference type="EMBL" id="KAF8715174.1"/>
    </source>
</evidence>
<feature type="region of interest" description="Disordered" evidence="1">
    <location>
        <begin position="174"/>
        <end position="204"/>
    </location>
</feature>
<dbReference type="AlphaFoldDB" id="A0A835BUN0"/>
<keyword evidence="3" id="KW-1185">Reference proteome</keyword>
<dbReference type="Proteomes" id="UP000636709">
    <property type="component" value="Unassembled WGS sequence"/>
</dbReference>
<feature type="region of interest" description="Disordered" evidence="1">
    <location>
        <begin position="88"/>
        <end position="134"/>
    </location>
</feature>
<dbReference type="PANTHER" id="PTHR33377:SF56">
    <property type="entry name" value="RX N-TERMINAL DOMAIN-CONTAINING PROTEIN"/>
    <property type="match status" value="1"/>
</dbReference>
<evidence type="ECO:0008006" key="4">
    <source>
        <dbReference type="Google" id="ProtNLM"/>
    </source>
</evidence>